<proteinExistence type="predicted"/>
<dbReference type="InterPro" id="IPR005174">
    <property type="entry name" value="KIB1-4_b-propeller"/>
</dbReference>
<gene>
    <name evidence="4" type="primary">LOC104222470</name>
</gene>
<accession>A0A1U7WCQ6</accession>
<evidence type="ECO:0000313" key="3">
    <source>
        <dbReference type="Proteomes" id="UP000189701"/>
    </source>
</evidence>
<sequence length="430" mass="47905">MTQRNAELPHQRHLVFLRPPIKERLHPQQLLNSLPKGRAIRSRVRQSESDLQKALAESKKKRLAKAKRKITESSEDVEVEEMEQTTERPGGARNDETSGCLSCSGWKDMVLHMDGRLARNAIIEFMANAEVQDGKVSSLVKGVQVSFDAENLEKSLIYPLKGLMIIQGKDDLVWTPFLLPLKLPEGEFDIRLEEDGFLFLTIHASGKLVMCRSGDTKWSVVDDSSLSYDDVVLKYGNFYVVDNTGKRWVEVTDLEDRILFMGDNCTFSALVSEVNLGFELSGVDSRFQFASVITEMSHHFIFPKPFNALPILILQSDNVAAGSAPENALIASAGTSFKDTDGAVGYAATLSINGSFLKSILHSNVLQSAFHPFLLSIIIHCHFPCLRPMASKLHGDDLISYAMAFFGALLYRTRLHQHVVVVVLLLLGSR</sequence>
<feature type="domain" description="KIB1-4 beta-propeller" evidence="2">
    <location>
        <begin position="196"/>
        <end position="245"/>
    </location>
</feature>
<keyword evidence="3" id="KW-1185">Reference proteome</keyword>
<dbReference type="AlphaFoldDB" id="A0A1U7WCQ6"/>
<dbReference type="Proteomes" id="UP000189701">
    <property type="component" value="Unplaced"/>
</dbReference>
<dbReference type="RefSeq" id="XP_009772000.1">
    <property type="nucleotide sequence ID" value="XM_009773698.1"/>
</dbReference>
<feature type="compositionally biased region" description="Acidic residues" evidence="1">
    <location>
        <begin position="73"/>
        <end position="84"/>
    </location>
</feature>
<dbReference type="PANTHER" id="PTHR47123:SF15">
    <property type="entry name" value="F-BOX PROTEIN SKIP23"/>
    <property type="match status" value="1"/>
</dbReference>
<reference evidence="4" key="2">
    <citation type="submission" date="2025-08" db="UniProtKB">
        <authorList>
            <consortium name="RefSeq"/>
        </authorList>
    </citation>
    <scope>IDENTIFICATION</scope>
    <source>
        <tissue evidence="4">Leaf</tissue>
    </source>
</reference>
<dbReference type="InterPro" id="IPR051304">
    <property type="entry name" value="SCF_F-box_domain"/>
</dbReference>
<dbReference type="PANTHER" id="PTHR47123">
    <property type="entry name" value="F-BOX PROTEIN SKIP23"/>
    <property type="match status" value="1"/>
</dbReference>
<protein>
    <submittedName>
        <fullName evidence="4">Uncharacterized protein LOC104222470</fullName>
    </submittedName>
</protein>
<organism evidence="3 4">
    <name type="scientific">Nicotiana sylvestris</name>
    <name type="common">Wood tobacco</name>
    <name type="synonym">South American tobacco</name>
    <dbReference type="NCBI Taxonomy" id="4096"/>
    <lineage>
        <taxon>Eukaryota</taxon>
        <taxon>Viridiplantae</taxon>
        <taxon>Streptophyta</taxon>
        <taxon>Embryophyta</taxon>
        <taxon>Tracheophyta</taxon>
        <taxon>Spermatophyta</taxon>
        <taxon>Magnoliopsida</taxon>
        <taxon>eudicotyledons</taxon>
        <taxon>Gunneridae</taxon>
        <taxon>Pentapetalae</taxon>
        <taxon>asterids</taxon>
        <taxon>lamiids</taxon>
        <taxon>Solanales</taxon>
        <taxon>Solanaceae</taxon>
        <taxon>Nicotianoideae</taxon>
        <taxon>Nicotianeae</taxon>
        <taxon>Nicotiana</taxon>
    </lineage>
</organism>
<dbReference type="Pfam" id="PF03478">
    <property type="entry name" value="Beta-prop_KIB1-4"/>
    <property type="match status" value="1"/>
</dbReference>
<evidence type="ECO:0000256" key="1">
    <source>
        <dbReference type="SAM" id="MobiDB-lite"/>
    </source>
</evidence>
<evidence type="ECO:0000313" key="4">
    <source>
        <dbReference type="RefSeq" id="XP_009772000.1"/>
    </source>
</evidence>
<feature type="region of interest" description="Disordered" evidence="1">
    <location>
        <begin position="66"/>
        <end position="98"/>
    </location>
</feature>
<name>A0A1U7WCQ6_NICSY</name>
<evidence type="ECO:0000259" key="2">
    <source>
        <dbReference type="Pfam" id="PF03478"/>
    </source>
</evidence>
<reference evidence="3" key="1">
    <citation type="journal article" date="2013" name="Genome Biol.">
        <title>Reference genomes and transcriptomes of Nicotiana sylvestris and Nicotiana tomentosiformis.</title>
        <authorList>
            <person name="Sierro N."/>
            <person name="Battey J.N."/>
            <person name="Ouadi S."/>
            <person name="Bovet L."/>
            <person name="Goepfert S."/>
            <person name="Bakaher N."/>
            <person name="Peitsch M.C."/>
            <person name="Ivanov N.V."/>
        </authorList>
    </citation>
    <scope>NUCLEOTIDE SEQUENCE [LARGE SCALE GENOMIC DNA]</scope>
</reference>